<dbReference type="KEGG" id="fwa:DCMF_24175"/>
<keyword evidence="6" id="KW-1185">Reference proteome</keyword>
<dbReference type="GO" id="GO:0005524">
    <property type="term" value="F:ATP binding"/>
    <property type="evidence" value="ECO:0007669"/>
    <property type="project" value="UniProtKB-KW"/>
</dbReference>
<dbReference type="SUPFAM" id="SSF51735">
    <property type="entry name" value="NAD(P)-binding Rossmann-fold domains"/>
    <property type="match status" value="1"/>
</dbReference>
<name>A0A3G1KYH1_FORW1</name>
<evidence type="ECO:0000259" key="4">
    <source>
        <dbReference type="SMART" id="SM00881"/>
    </source>
</evidence>
<dbReference type="InterPro" id="IPR036291">
    <property type="entry name" value="NAD(P)-bd_dom_sf"/>
</dbReference>
<dbReference type="SUPFAM" id="SSF52210">
    <property type="entry name" value="Succinyl-CoA synthetase domains"/>
    <property type="match status" value="2"/>
</dbReference>
<evidence type="ECO:0000256" key="2">
    <source>
        <dbReference type="ARBA" id="ARBA00022741"/>
    </source>
</evidence>
<dbReference type="Proteomes" id="UP000323521">
    <property type="component" value="Chromosome"/>
</dbReference>
<dbReference type="PANTHER" id="PTHR43334">
    <property type="entry name" value="ACETATE--COA LIGASE [ADP-FORMING]"/>
    <property type="match status" value="1"/>
</dbReference>
<accession>A0A3G1KYH1</accession>
<evidence type="ECO:0000313" key="5">
    <source>
        <dbReference type="EMBL" id="ATW27437.1"/>
    </source>
</evidence>
<reference evidence="5 6" key="1">
    <citation type="submission" date="2016-10" db="EMBL/GenBank/DDBJ databases">
        <title>Complete Genome Sequence of Peptococcaceae strain DCMF.</title>
        <authorList>
            <person name="Edwards R.J."/>
            <person name="Holland S.I."/>
            <person name="Deshpande N.P."/>
            <person name="Wong Y.K."/>
            <person name="Ertan H."/>
            <person name="Manefield M."/>
            <person name="Russell T.L."/>
            <person name="Lee M.J."/>
        </authorList>
    </citation>
    <scope>NUCLEOTIDE SEQUENCE [LARGE SCALE GENOMIC DNA]</scope>
    <source>
        <strain evidence="5 6">DCMF</strain>
    </source>
</reference>
<dbReference type="OrthoDB" id="9807426at2"/>
<dbReference type="RefSeq" id="WP_148136794.1">
    <property type="nucleotide sequence ID" value="NZ_CP017634.1"/>
</dbReference>
<dbReference type="Pfam" id="PF13380">
    <property type="entry name" value="CoA_binding_2"/>
    <property type="match status" value="1"/>
</dbReference>
<dbReference type="InterPro" id="IPR032875">
    <property type="entry name" value="Succ_CoA_lig_flav_dom"/>
</dbReference>
<keyword evidence="2" id="KW-0547">Nucleotide-binding</keyword>
<dbReference type="InterPro" id="IPR051538">
    <property type="entry name" value="Acyl-CoA_Synth/Transferase"/>
</dbReference>
<proteinExistence type="predicted"/>
<dbReference type="PANTHER" id="PTHR43334:SF1">
    <property type="entry name" value="3-HYDROXYPROPIONATE--COA LIGASE [ADP-FORMING]"/>
    <property type="match status" value="1"/>
</dbReference>
<dbReference type="AlphaFoldDB" id="A0A3G1KYH1"/>
<protein>
    <recommendedName>
        <fullName evidence="4">CoA-binding domain-containing protein</fullName>
    </recommendedName>
</protein>
<dbReference type="EMBL" id="CP017634">
    <property type="protein sequence ID" value="ATW27437.1"/>
    <property type="molecule type" value="Genomic_DNA"/>
</dbReference>
<evidence type="ECO:0000256" key="3">
    <source>
        <dbReference type="ARBA" id="ARBA00022840"/>
    </source>
</evidence>
<feature type="domain" description="CoA-binding" evidence="4">
    <location>
        <begin position="10"/>
        <end position="110"/>
    </location>
</feature>
<keyword evidence="1" id="KW-0436">Ligase</keyword>
<gene>
    <name evidence="5" type="ORF">DCMF_24175</name>
</gene>
<keyword evidence="3" id="KW-0067">ATP-binding</keyword>
<dbReference type="Pfam" id="PF13607">
    <property type="entry name" value="Succ_CoA_lig"/>
    <property type="match status" value="1"/>
</dbReference>
<sequence>MDHKQSLDALFKAKSIAILGASSKAGKLGHRVVENAKAMDFSGEIYPVNPGSKEILGLKCYKSLEEISGKVDIAVMVLNAEECIKAAEEIARRRDRIGDINGVVVISSGFSEMGDETGRSREKALLAPLLERGIRVIGPNCLGIIDTYHGVNTTFEIGNCPKGGVSIVSQSGAFAQSCLRSTEALGTIGINKFVAMGNMKDVDVSELIEYLGDDARTNVIALYLEGTKDARKLMTTAAEVTKRKPIVSMKPGKTELGSRAAQSHTGSIAGSFAMYKGAFRQAGIVQTFDVPEFYHTIAAMDKTPLPKGNRVCVLTVVGGPGTICIDELMSSGVAELAKLSPETKTGLKKILAPTANIGLLDGYIDMTGSVNEEIHHEVFKILIADPQIDAIIFITPPPTFLDAELLANKIVSAYQSFPEAERKTLLSVFVNGFSAADCRKILEKNSMPTLEYPDTAAKVMTNMIRYSQYRSKNSK</sequence>
<evidence type="ECO:0000313" key="6">
    <source>
        <dbReference type="Proteomes" id="UP000323521"/>
    </source>
</evidence>
<dbReference type="SMART" id="SM00881">
    <property type="entry name" value="CoA_binding"/>
    <property type="match status" value="1"/>
</dbReference>
<organism evidence="5 6">
    <name type="scientific">Formimonas warabiya</name>
    <dbReference type="NCBI Taxonomy" id="1761012"/>
    <lineage>
        <taxon>Bacteria</taxon>
        <taxon>Bacillati</taxon>
        <taxon>Bacillota</taxon>
        <taxon>Clostridia</taxon>
        <taxon>Eubacteriales</taxon>
        <taxon>Peptococcaceae</taxon>
        <taxon>Candidatus Formimonas</taxon>
    </lineage>
</organism>
<dbReference type="InterPro" id="IPR003781">
    <property type="entry name" value="CoA-bd"/>
</dbReference>
<evidence type="ECO:0000256" key="1">
    <source>
        <dbReference type="ARBA" id="ARBA00022598"/>
    </source>
</evidence>
<dbReference type="GO" id="GO:0016874">
    <property type="term" value="F:ligase activity"/>
    <property type="evidence" value="ECO:0007669"/>
    <property type="project" value="UniProtKB-KW"/>
</dbReference>
<dbReference type="Gene3D" id="3.40.50.261">
    <property type="entry name" value="Succinyl-CoA synthetase domains"/>
    <property type="match status" value="2"/>
</dbReference>
<dbReference type="InterPro" id="IPR016102">
    <property type="entry name" value="Succinyl-CoA_synth-like"/>
</dbReference>
<dbReference type="Gene3D" id="3.40.50.720">
    <property type="entry name" value="NAD(P)-binding Rossmann-like Domain"/>
    <property type="match status" value="1"/>
</dbReference>